<evidence type="ECO:0000313" key="8">
    <source>
        <dbReference type="EMBL" id="KAL1515195.1"/>
    </source>
</evidence>
<dbReference type="GO" id="GO:0042391">
    <property type="term" value="P:regulation of membrane potential"/>
    <property type="evidence" value="ECO:0007669"/>
    <property type="project" value="TreeGrafter"/>
</dbReference>
<proteinExistence type="predicted"/>
<dbReference type="InterPro" id="IPR003938">
    <property type="entry name" value="K_chnl_volt-dep_EAG/ELK/ERG"/>
</dbReference>
<dbReference type="InterPro" id="IPR018490">
    <property type="entry name" value="cNMP-bd_dom_sf"/>
</dbReference>
<keyword evidence="9" id="KW-1185">Reference proteome</keyword>
<comment type="subcellular location">
    <subcellularLocation>
        <location evidence="1">Membrane</location>
        <topology evidence="1">Multi-pass membrane protein</topology>
    </subcellularLocation>
</comment>
<evidence type="ECO:0000259" key="7">
    <source>
        <dbReference type="Pfam" id="PF00520"/>
    </source>
</evidence>
<evidence type="ECO:0000256" key="6">
    <source>
        <dbReference type="SAM" id="Phobius"/>
    </source>
</evidence>
<dbReference type="InterPro" id="IPR005821">
    <property type="entry name" value="Ion_trans_dom"/>
</dbReference>
<dbReference type="SUPFAM" id="SSF81324">
    <property type="entry name" value="Voltage-gated potassium channels"/>
    <property type="match status" value="1"/>
</dbReference>
<dbReference type="GO" id="GO:0005249">
    <property type="term" value="F:voltage-gated potassium channel activity"/>
    <property type="evidence" value="ECO:0007669"/>
    <property type="project" value="InterPro"/>
</dbReference>
<feature type="transmembrane region" description="Helical" evidence="6">
    <location>
        <begin position="143"/>
        <end position="167"/>
    </location>
</feature>
<dbReference type="GO" id="GO:0005886">
    <property type="term" value="C:plasma membrane"/>
    <property type="evidence" value="ECO:0007669"/>
    <property type="project" value="TreeGrafter"/>
</dbReference>
<keyword evidence="3 6" id="KW-1133">Transmembrane helix</keyword>
<gene>
    <name evidence="8" type="ORF">AB1Y20_004256</name>
</gene>
<protein>
    <recommendedName>
        <fullName evidence="7">Ion transport domain-containing protein</fullName>
    </recommendedName>
</protein>
<keyword evidence="2 6" id="KW-0812">Transmembrane</keyword>
<feature type="transmembrane region" description="Helical" evidence="6">
    <location>
        <begin position="323"/>
        <end position="347"/>
    </location>
</feature>
<dbReference type="PRINTS" id="PR01463">
    <property type="entry name" value="EAGCHANLFMLY"/>
</dbReference>
<dbReference type="SUPFAM" id="SSF51206">
    <property type="entry name" value="cAMP-binding domain-like"/>
    <property type="match status" value="1"/>
</dbReference>
<dbReference type="PANTHER" id="PTHR10217:SF435">
    <property type="entry name" value="POTASSIUM VOLTAGE-GATED CHANNEL PROTEIN EAG"/>
    <property type="match status" value="1"/>
</dbReference>
<name>A0AB34J8V4_PRYPA</name>
<dbReference type="Proteomes" id="UP001515480">
    <property type="component" value="Unassembled WGS sequence"/>
</dbReference>
<dbReference type="PANTHER" id="PTHR10217">
    <property type="entry name" value="VOLTAGE AND LIGAND GATED POTASSIUM CHANNEL"/>
    <property type="match status" value="1"/>
</dbReference>
<evidence type="ECO:0000256" key="5">
    <source>
        <dbReference type="SAM" id="MobiDB-lite"/>
    </source>
</evidence>
<dbReference type="Gene3D" id="1.10.287.630">
    <property type="entry name" value="Helix hairpin bin"/>
    <property type="match status" value="1"/>
</dbReference>
<organism evidence="8 9">
    <name type="scientific">Prymnesium parvum</name>
    <name type="common">Toxic golden alga</name>
    <dbReference type="NCBI Taxonomy" id="97485"/>
    <lineage>
        <taxon>Eukaryota</taxon>
        <taxon>Haptista</taxon>
        <taxon>Haptophyta</taxon>
        <taxon>Prymnesiophyceae</taxon>
        <taxon>Prymnesiales</taxon>
        <taxon>Prymnesiaceae</taxon>
        <taxon>Prymnesium</taxon>
    </lineage>
</organism>
<comment type="caution">
    <text evidence="8">The sequence shown here is derived from an EMBL/GenBank/DDBJ whole genome shotgun (WGS) entry which is preliminary data.</text>
</comment>
<feature type="transmembrane region" description="Helical" evidence="6">
    <location>
        <begin position="71"/>
        <end position="91"/>
    </location>
</feature>
<evidence type="ECO:0000313" key="9">
    <source>
        <dbReference type="Proteomes" id="UP001515480"/>
    </source>
</evidence>
<feature type="domain" description="Ion transport" evidence="7">
    <location>
        <begin position="68"/>
        <end position="348"/>
    </location>
</feature>
<reference evidence="8 9" key="1">
    <citation type="journal article" date="2024" name="Science">
        <title>Giant polyketide synthase enzymes in the biosynthesis of giant marine polyether toxins.</title>
        <authorList>
            <person name="Fallon T.R."/>
            <person name="Shende V.V."/>
            <person name="Wierzbicki I.H."/>
            <person name="Pendleton A.L."/>
            <person name="Watervoot N.F."/>
            <person name="Auber R.P."/>
            <person name="Gonzalez D.J."/>
            <person name="Wisecaver J.H."/>
            <person name="Moore B.S."/>
        </authorList>
    </citation>
    <scope>NUCLEOTIDE SEQUENCE [LARGE SCALE GENOMIC DNA]</scope>
    <source>
        <strain evidence="8 9">12B1</strain>
    </source>
</reference>
<dbReference type="Pfam" id="PF00520">
    <property type="entry name" value="Ion_trans"/>
    <property type="match status" value="1"/>
</dbReference>
<evidence type="ECO:0000256" key="3">
    <source>
        <dbReference type="ARBA" id="ARBA00022989"/>
    </source>
</evidence>
<dbReference type="Gene3D" id="1.10.287.70">
    <property type="match status" value="1"/>
</dbReference>
<dbReference type="EMBL" id="JBGBPQ010000012">
    <property type="protein sequence ID" value="KAL1515195.1"/>
    <property type="molecule type" value="Genomic_DNA"/>
</dbReference>
<feature type="transmembrane region" description="Helical" evidence="6">
    <location>
        <begin position="208"/>
        <end position="230"/>
    </location>
</feature>
<feature type="transmembrane region" description="Helical" evidence="6">
    <location>
        <begin position="289"/>
        <end position="311"/>
    </location>
</feature>
<dbReference type="AlphaFoldDB" id="A0AB34J8V4"/>
<evidence type="ECO:0000256" key="4">
    <source>
        <dbReference type="ARBA" id="ARBA00023136"/>
    </source>
</evidence>
<dbReference type="InterPro" id="IPR050818">
    <property type="entry name" value="KCNH_animal-type"/>
</dbReference>
<sequence>MLARKARQRTWALGARSAPKDRSSKSQESSMLQASRMVARMARQIAEVESRKNGAWLIDPRTSTRMPHWDVCVAVALMFTAVVTPFEVAFLNSDVLPLFIVNRLIDTIFLADIVVQFFLAYPDDASNTQGARWVTDLPTIARHYLSGWFTVDVIATVFAILDVVVYLTNNEERISTLKALRVLRVLRLIKLLRLVRGMRMLKRWEMRLAINYGVLSLIQAMASVVMFSHWSACIWMVQNVFADELQSTWVYYFGYCIDRPPEPVLGDLARWDRSPPIGTHEEFVCLPPLTIYAAALYWAVLTITSIGYGDIHASPHQPREHYVAVLVMLFSGFVWSQVIGTFCGVIATMSPEETEFRITMDAINQYLLKHKHMLPPRVHQKVRDYFHRTKHFHGAMSNQRVLRKMTPSMQAEVLIQANRLWLNKVSWLRSEDHVFVTHVILALQPTVYAPKEVICESALHVVHSGVGLYGGKIVRAGSVWGDDMILRAPHLRSRLVARSVTYLELYFILRDTVLGIAKGFSDTWPRLQRRIRLMSLQRYIVLISKAMSHLKDSPDFDIMHATAGLMLSEGTPGTANKTSCGNLWDATFDRHALSSCQNFLEDSSCVTAEPSLVKRYDRAESFAESKMSEAIFKESRDAILKKQSTSNSDAMADEPAPAAAARVAATPSCTVASPRHASGQSISALEAQVAEMSAGMNALREEVRKEFRLLRTALGASADERWAPLVAKQHNSVTFDDDMSA</sequence>
<keyword evidence="4 6" id="KW-0472">Membrane</keyword>
<evidence type="ECO:0000256" key="2">
    <source>
        <dbReference type="ARBA" id="ARBA00022692"/>
    </source>
</evidence>
<evidence type="ECO:0000256" key="1">
    <source>
        <dbReference type="ARBA" id="ARBA00004141"/>
    </source>
</evidence>
<accession>A0AB34J8V4</accession>
<feature type="region of interest" description="Disordered" evidence="5">
    <location>
        <begin position="1"/>
        <end position="29"/>
    </location>
</feature>